<organism evidence="5 6">
    <name type="scientific">Mycena venus</name>
    <dbReference type="NCBI Taxonomy" id="2733690"/>
    <lineage>
        <taxon>Eukaryota</taxon>
        <taxon>Fungi</taxon>
        <taxon>Dikarya</taxon>
        <taxon>Basidiomycota</taxon>
        <taxon>Agaricomycotina</taxon>
        <taxon>Agaricomycetes</taxon>
        <taxon>Agaricomycetidae</taxon>
        <taxon>Agaricales</taxon>
        <taxon>Marasmiineae</taxon>
        <taxon>Mycenaceae</taxon>
        <taxon>Mycena</taxon>
    </lineage>
</organism>
<evidence type="ECO:0000256" key="1">
    <source>
        <dbReference type="ARBA" id="ARBA00005495"/>
    </source>
</evidence>
<gene>
    <name evidence="5" type="ORF">MVEN_00926800</name>
</gene>
<keyword evidence="3" id="KW-0862">Zinc</keyword>
<keyword evidence="2" id="KW-0479">Metal-binding</keyword>
<feature type="domain" description="CENP-V/GFA" evidence="4">
    <location>
        <begin position="10"/>
        <end position="120"/>
    </location>
</feature>
<dbReference type="PANTHER" id="PTHR28620">
    <property type="entry name" value="CENTROMERE PROTEIN V"/>
    <property type="match status" value="1"/>
</dbReference>
<dbReference type="Pfam" id="PF04828">
    <property type="entry name" value="GFA"/>
    <property type="match status" value="2"/>
</dbReference>
<dbReference type="InterPro" id="IPR006913">
    <property type="entry name" value="CENP-V/GFA"/>
</dbReference>
<comment type="similarity">
    <text evidence="1">Belongs to the Gfa family.</text>
</comment>
<dbReference type="EMBL" id="JACAZI010000007">
    <property type="protein sequence ID" value="KAF7355974.1"/>
    <property type="molecule type" value="Genomic_DNA"/>
</dbReference>
<dbReference type="GO" id="GO:0016846">
    <property type="term" value="F:carbon-sulfur lyase activity"/>
    <property type="evidence" value="ECO:0007669"/>
    <property type="project" value="InterPro"/>
</dbReference>
<dbReference type="GO" id="GO:0046872">
    <property type="term" value="F:metal ion binding"/>
    <property type="evidence" value="ECO:0007669"/>
    <property type="project" value="UniProtKB-KW"/>
</dbReference>
<comment type="caution">
    <text evidence="5">The sequence shown here is derived from an EMBL/GenBank/DDBJ whole genome shotgun (WGS) entry which is preliminary data.</text>
</comment>
<dbReference type="InterPro" id="IPR052355">
    <property type="entry name" value="CENP-V-like"/>
</dbReference>
<proteinExistence type="inferred from homology"/>
<name>A0A8H7CZ60_9AGAR</name>
<dbReference type="PROSITE" id="PS51891">
    <property type="entry name" value="CENP_V_GFA"/>
    <property type="match status" value="2"/>
</dbReference>
<evidence type="ECO:0000256" key="3">
    <source>
        <dbReference type="ARBA" id="ARBA00022833"/>
    </source>
</evidence>
<reference evidence="5" key="1">
    <citation type="submission" date="2020-05" db="EMBL/GenBank/DDBJ databases">
        <title>Mycena genomes resolve the evolution of fungal bioluminescence.</title>
        <authorList>
            <person name="Tsai I.J."/>
        </authorList>
    </citation>
    <scope>NUCLEOTIDE SEQUENCE</scope>
    <source>
        <strain evidence="5">CCC161011</strain>
    </source>
</reference>
<feature type="domain" description="CENP-V/GFA" evidence="4">
    <location>
        <begin position="141"/>
        <end position="254"/>
    </location>
</feature>
<dbReference type="PANTHER" id="PTHR28620:SF1">
    <property type="entry name" value="CENP-V_GFA DOMAIN-CONTAINING PROTEIN"/>
    <property type="match status" value="1"/>
</dbReference>
<dbReference type="AlphaFoldDB" id="A0A8H7CZ60"/>
<dbReference type="Gene3D" id="2.170.150.70">
    <property type="match status" value="2"/>
</dbReference>
<dbReference type="Proteomes" id="UP000620124">
    <property type="component" value="Unassembled WGS sequence"/>
</dbReference>
<evidence type="ECO:0000313" key="5">
    <source>
        <dbReference type="EMBL" id="KAF7355974.1"/>
    </source>
</evidence>
<evidence type="ECO:0000313" key="6">
    <source>
        <dbReference type="Proteomes" id="UP000620124"/>
    </source>
</evidence>
<sequence>MSETPQTVEYRGNCHCGAFKFTVKSRPLKQAFACDCSICSKNGYLWGFPGELIVVKGDENTTLKSYEFAKRTMAHKFCPTCGTSVLARAPDGKFGINIRALADVDFDSLPIRTSDGASKEPLYQAPEPVTVENIPQGSNVYHGSCHCGTVGYTLVSPEKVTTAKDCNCSVCSRDGALWIYPPTTSVTFKGLDSLVEYTFANRNTFHGFCSVCGVAIRERFIAPGRIDTALNIRTLNGFDLSAVEITKMDNKSYPPPYASWDRL</sequence>
<evidence type="ECO:0000259" key="4">
    <source>
        <dbReference type="PROSITE" id="PS51891"/>
    </source>
</evidence>
<dbReference type="OrthoDB" id="2993351at2759"/>
<dbReference type="InterPro" id="IPR011057">
    <property type="entry name" value="Mss4-like_sf"/>
</dbReference>
<dbReference type="SUPFAM" id="SSF51316">
    <property type="entry name" value="Mss4-like"/>
    <property type="match status" value="2"/>
</dbReference>
<accession>A0A8H7CZ60</accession>
<evidence type="ECO:0000256" key="2">
    <source>
        <dbReference type="ARBA" id="ARBA00022723"/>
    </source>
</evidence>
<protein>
    <submittedName>
        <fullName evidence="5">GFA domain-containing protein</fullName>
    </submittedName>
</protein>
<keyword evidence="6" id="KW-1185">Reference proteome</keyword>